<evidence type="ECO:0008006" key="3">
    <source>
        <dbReference type="Google" id="ProtNLM"/>
    </source>
</evidence>
<comment type="caution">
    <text evidence="1">The sequence shown here is derived from an EMBL/GenBank/DDBJ whole genome shotgun (WGS) entry which is preliminary data.</text>
</comment>
<accession>A0ABT6RHT0</accession>
<evidence type="ECO:0000313" key="2">
    <source>
        <dbReference type="Proteomes" id="UP001226434"/>
    </source>
</evidence>
<sequence>MIILWLAKDEFSLDTIPLSLLNLRERGLQIRFCDDIKAYKKLVPSLECFPGEIIITADDDILYPRDFVESLVASYKSAPHLIHFCRGHQIRLTENNQPLPYNKWGHQITDTKESFLNFPTSGGGVLYPPDCFHKDITNRDTFMKLCPTADDVWYKAMSILKRTSCKLAYRSLPWEEMFIENTIHKNLRLFNVNVVQNQNDKQIQNVFDHYKLSEILTNIE</sequence>
<dbReference type="Proteomes" id="UP001226434">
    <property type="component" value="Unassembled WGS sequence"/>
</dbReference>
<reference evidence="1 2" key="1">
    <citation type="submission" date="2023-05" db="EMBL/GenBank/DDBJ databases">
        <title>Genome sequence of Pinibacter sp. MAH-24.</title>
        <authorList>
            <person name="Huq M.A."/>
        </authorList>
    </citation>
    <scope>NUCLEOTIDE SEQUENCE [LARGE SCALE GENOMIC DNA]</scope>
    <source>
        <strain evidence="1 2">MAH-24</strain>
    </source>
</reference>
<keyword evidence="2" id="KW-1185">Reference proteome</keyword>
<dbReference type="InterPro" id="IPR029044">
    <property type="entry name" value="Nucleotide-diphossugar_trans"/>
</dbReference>
<protein>
    <recommendedName>
        <fullName evidence="3">Glycosyltransferase</fullName>
    </recommendedName>
</protein>
<gene>
    <name evidence="1" type="ORF">QJ048_20275</name>
</gene>
<dbReference type="RefSeq" id="WP_282336257.1">
    <property type="nucleotide sequence ID" value="NZ_JASBRG010000007.1"/>
</dbReference>
<evidence type="ECO:0000313" key="1">
    <source>
        <dbReference type="EMBL" id="MDI3322137.1"/>
    </source>
</evidence>
<proteinExistence type="predicted"/>
<dbReference type="EMBL" id="JASBRG010000007">
    <property type="protein sequence ID" value="MDI3322137.1"/>
    <property type="molecule type" value="Genomic_DNA"/>
</dbReference>
<organism evidence="1 2">
    <name type="scientific">Pinibacter soli</name>
    <dbReference type="NCBI Taxonomy" id="3044211"/>
    <lineage>
        <taxon>Bacteria</taxon>
        <taxon>Pseudomonadati</taxon>
        <taxon>Bacteroidota</taxon>
        <taxon>Chitinophagia</taxon>
        <taxon>Chitinophagales</taxon>
        <taxon>Chitinophagaceae</taxon>
        <taxon>Pinibacter</taxon>
    </lineage>
</organism>
<dbReference type="SUPFAM" id="SSF53448">
    <property type="entry name" value="Nucleotide-diphospho-sugar transferases"/>
    <property type="match status" value="1"/>
</dbReference>
<name>A0ABT6RHT0_9BACT</name>